<dbReference type="InterPro" id="IPR045249">
    <property type="entry name" value="HARBI1-like"/>
</dbReference>
<keyword evidence="7" id="KW-0539">Nucleus</keyword>
<comment type="similarity">
    <text evidence="3">Belongs to the HARBI1 family.</text>
</comment>
<evidence type="ECO:0000256" key="3">
    <source>
        <dbReference type="ARBA" id="ARBA00006958"/>
    </source>
</evidence>
<evidence type="ECO:0000313" key="9">
    <source>
        <dbReference type="EnsemblMetazoa" id="Aqu2.1.12359_001"/>
    </source>
</evidence>
<reference evidence="9" key="1">
    <citation type="submission" date="2017-05" db="UniProtKB">
        <authorList>
            <consortium name="EnsemblMetazoa"/>
        </authorList>
    </citation>
    <scope>IDENTIFICATION</scope>
</reference>
<name>A0A1X7TCR5_AMPQE</name>
<keyword evidence="4" id="KW-0540">Nuclease</keyword>
<comment type="cofactor">
    <cofactor evidence="1">
        <name>a divalent metal cation</name>
        <dbReference type="ChEBI" id="CHEBI:60240"/>
    </cofactor>
</comment>
<dbReference type="GO" id="GO:0046872">
    <property type="term" value="F:metal ion binding"/>
    <property type="evidence" value="ECO:0007669"/>
    <property type="project" value="UniProtKB-KW"/>
</dbReference>
<dbReference type="PANTHER" id="PTHR22930:SF269">
    <property type="entry name" value="NUCLEASE HARBI1-LIKE PROTEIN"/>
    <property type="match status" value="1"/>
</dbReference>
<accession>A0A1X7TCR5</accession>
<sequence length="241" mass="27363">HQHCCARRAQVSPAERLALTIRYLSTENSQASLSFNFRLGHSSVCNIIKESCCAIWQALQPEYDKSPDSPQDWMKNSDDLEKIWNFSNCIGAIDGKNIVIQAPSNSGSIYFNYKETQSIVLMAVCNANYRFIFVDFGDFGPHSDGGVLSNSSFRQSLENCSLKIPPCHQLPGSSHAFPYVIMGDEPFPLKTYMMRQFPGQHLDESKAIYNYRLSKARRVIECFWYSCCKVEYISQTNNCTS</sequence>
<dbReference type="STRING" id="400682.A0A1X7TCR5"/>
<dbReference type="GO" id="GO:0005634">
    <property type="term" value="C:nucleus"/>
    <property type="evidence" value="ECO:0007669"/>
    <property type="project" value="UniProtKB-SubCell"/>
</dbReference>
<evidence type="ECO:0000256" key="2">
    <source>
        <dbReference type="ARBA" id="ARBA00004123"/>
    </source>
</evidence>
<protein>
    <recommendedName>
        <fullName evidence="8">DDE Tnp4 domain-containing protein</fullName>
    </recommendedName>
</protein>
<comment type="subcellular location">
    <subcellularLocation>
        <location evidence="2">Nucleus</location>
    </subcellularLocation>
</comment>
<organism evidence="9">
    <name type="scientific">Amphimedon queenslandica</name>
    <name type="common">Sponge</name>
    <dbReference type="NCBI Taxonomy" id="400682"/>
    <lineage>
        <taxon>Eukaryota</taxon>
        <taxon>Metazoa</taxon>
        <taxon>Porifera</taxon>
        <taxon>Demospongiae</taxon>
        <taxon>Heteroscleromorpha</taxon>
        <taxon>Haplosclerida</taxon>
        <taxon>Niphatidae</taxon>
        <taxon>Amphimedon</taxon>
    </lineage>
</organism>
<dbReference type="EnsemblMetazoa" id="Aqu2.1.12359_001">
    <property type="protein sequence ID" value="Aqu2.1.12359_001"/>
    <property type="gene ID" value="Aqu2.1.12359"/>
</dbReference>
<dbReference type="PANTHER" id="PTHR22930">
    <property type="match status" value="1"/>
</dbReference>
<evidence type="ECO:0000256" key="6">
    <source>
        <dbReference type="ARBA" id="ARBA00022801"/>
    </source>
</evidence>
<dbReference type="AlphaFoldDB" id="A0A1X7TCR5"/>
<evidence type="ECO:0000256" key="4">
    <source>
        <dbReference type="ARBA" id="ARBA00022722"/>
    </source>
</evidence>
<dbReference type="OrthoDB" id="10061326at2759"/>
<dbReference type="GO" id="GO:0016787">
    <property type="term" value="F:hydrolase activity"/>
    <property type="evidence" value="ECO:0007669"/>
    <property type="project" value="UniProtKB-KW"/>
</dbReference>
<dbReference type="Pfam" id="PF13359">
    <property type="entry name" value="DDE_Tnp_4"/>
    <property type="match status" value="1"/>
</dbReference>
<dbReference type="InParanoid" id="A0A1X7TCR5"/>
<evidence type="ECO:0000256" key="5">
    <source>
        <dbReference type="ARBA" id="ARBA00022723"/>
    </source>
</evidence>
<evidence type="ECO:0000256" key="1">
    <source>
        <dbReference type="ARBA" id="ARBA00001968"/>
    </source>
</evidence>
<dbReference type="OMA" id="ESCCAIW"/>
<evidence type="ECO:0000259" key="8">
    <source>
        <dbReference type="Pfam" id="PF13359"/>
    </source>
</evidence>
<evidence type="ECO:0000256" key="7">
    <source>
        <dbReference type="ARBA" id="ARBA00023242"/>
    </source>
</evidence>
<dbReference type="GO" id="GO:0004518">
    <property type="term" value="F:nuclease activity"/>
    <property type="evidence" value="ECO:0007669"/>
    <property type="project" value="UniProtKB-KW"/>
</dbReference>
<keyword evidence="6" id="KW-0378">Hydrolase</keyword>
<dbReference type="InterPro" id="IPR027806">
    <property type="entry name" value="HARBI1_dom"/>
</dbReference>
<keyword evidence="5" id="KW-0479">Metal-binding</keyword>
<feature type="domain" description="DDE Tnp4" evidence="8">
    <location>
        <begin position="93"/>
        <end position="223"/>
    </location>
</feature>
<dbReference type="eggNOG" id="KOG4585">
    <property type="taxonomic scope" value="Eukaryota"/>
</dbReference>
<proteinExistence type="inferred from homology"/>